<dbReference type="InterPro" id="IPR002178">
    <property type="entry name" value="PTS_EIIA_type-2_dom"/>
</dbReference>
<dbReference type="OrthoDB" id="3175596at2"/>
<dbReference type="SUPFAM" id="SSF52794">
    <property type="entry name" value="PTS system IIB component-like"/>
    <property type="match status" value="1"/>
</dbReference>
<dbReference type="PATRIC" id="fig|1202534.3.peg.2895"/>
<feature type="domain" description="PRD" evidence="7">
    <location>
        <begin position="301"/>
        <end position="408"/>
    </location>
</feature>
<evidence type="ECO:0000259" key="6">
    <source>
        <dbReference type="PROSITE" id="PS51099"/>
    </source>
</evidence>
<keyword evidence="9" id="KW-1185">Reference proteome</keyword>
<sequence>MNNKVYELLVFLINNRNKEFHLSELGNYFNVNVRTIRNYISIIEELLIDNSFKGALLRDGSNVSFIGTDTEIKEILNIATKNDFYDYRLSSEERQIIISIMLLLSDTPITIADLEDTLFASRSTIKKDISSAGDILSKHGIFFSENKRHGYILDIDESIRRNVIYSFLKEKELSNINSLDNTSVDICLSYIKNQINFDFYKSMVENALCILEPHFQVVMTDIDFNEILILLCIVCYRLDKNRNIEESYVINNNSNDIFYEISGYVLKLIMGDREFSRGDILYLADKLRYKITYKNTTPVNQDMMNYYIIVKGFLYNLSQDFNISLQEEYKLQEFLTAHVARVCHRIKEGDTLINPYKGQLIATYPEDFKIIRDNISFLEENLNVRINEDESSYILMHIEASLEKMRQNLIIPNVIIVCHVGFGTSHFLAERLSKHFKLNILEIISSHKLKEYVDKDKINCDLIISTIPLVSISSPWIQVNPILSDKDIAHINIIISNFLNKIRLNKVVEKREETKESMINNFSNNRNEVKEMINKVQGENRFSSLLTEELIILDKEVENWKESIILSGEPLLWKDIITPDYIRAVVNNVIDNGPYFVFAPGIAIAHAAPKDGAKKLGASFVRLKSPVEFGHKTNDPIKIIIMLSIIDTKKNLNMLFTTMNTLCNPIAVDKIMAAKSKREIVDIFRYYEDNEVKKEKKL</sequence>
<dbReference type="InterPro" id="IPR013196">
    <property type="entry name" value="HTH_11"/>
</dbReference>
<dbReference type="PANTHER" id="PTHR30185:SF18">
    <property type="entry name" value="TRANSCRIPTIONAL REGULATOR MTLR"/>
    <property type="match status" value="1"/>
</dbReference>
<keyword evidence="3" id="KW-0805">Transcription regulation</keyword>
<dbReference type="Pfam" id="PF00874">
    <property type="entry name" value="PRD"/>
    <property type="match status" value="1"/>
</dbReference>
<keyword evidence="2" id="KW-0677">Repeat</keyword>
<evidence type="ECO:0000256" key="2">
    <source>
        <dbReference type="ARBA" id="ARBA00022737"/>
    </source>
</evidence>
<dbReference type="Pfam" id="PF00359">
    <property type="entry name" value="PTS_EIIA_2"/>
    <property type="match status" value="1"/>
</dbReference>
<keyword evidence="1" id="KW-0808">Transferase</keyword>
<dbReference type="AlphaFoldDB" id="R9BWD3"/>
<dbReference type="Gene3D" id="1.10.10.10">
    <property type="entry name" value="Winged helix-like DNA-binding domain superfamily/Winged helix DNA-binding domain"/>
    <property type="match status" value="1"/>
</dbReference>
<evidence type="ECO:0000256" key="1">
    <source>
        <dbReference type="ARBA" id="ARBA00022679"/>
    </source>
</evidence>
<dbReference type="PROSITE" id="PS51099">
    <property type="entry name" value="PTS_EIIB_TYPE_2"/>
    <property type="match status" value="1"/>
</dbReference>
<reference evidence="8 9" key="1">
    <citation type="submission" date="2013-03" db="EMBL/GenBank/DDBJ databases">
        <title>Whole genome shotgun sequencing of Clostridium sartagoforme AAU1.</title>
        <authorList>
            <person name="Joshi C.G."/>
            <person name="Duggirala S.M."/>
            <person name="Nathani N.M."/>
            <person name="Bhatt V.D."/>
            <person name="Patel A.K."/>
            <person name="Pandya P.R."/>
            <person name="KaPatel J.A."/>
        </authorList>
    </citation>
    <scope>NUCLEOTIDE SEQUENCE [LARGE SCALE GENOMIC DNA]</scope>
    <source>
        <strain evidence="8 9">AAU1</strain>
    </source>
</reference>
<dbReference type="Gene3D" id="1.10.1790.10">
    <property type="entry name" value="PRD domain"/>
    <property type="match status" value="1"/>
</dbReference>
<dbReference type="InterPro" id="IPR036634">
    <property type="entry name" value="PRD_sf"/>
</dbReference>
<evidence type="ECO:0000256" key="4">
    <source>
        <dbReference type="ARBA" id="ARBA00023163"/>
    </source>
</evidence>
<accession>R9BWD3</accession>
<dbReference type="PROSITE" id="PS51372">
    <property type="entry name" value="PRD_2"/>
    <property type="match status" value="1"/>
</dbReference>
<dbReference type="GO" id="GO:0008982">
    <property type="term" value="F:protein-N(PI)-phosphohistidine-sugar phosphotransferase activity"/>
    <property type="evidence" value="ECO:0007669"/>
    <property type="project" value="InterPro"/>
</dbReference>
<gene>
    <name evidence="8" type="ORF">A500_14643</name>
</gene>
<dbReference type="GO" id="GO:0006355">
    <property type="term" value="P:regulation of DNA-templated transcription"/>
    <property type="evidence" value="ECO:0007669"/>
    <property type="project" value="InterPro"/>
</dbReference>
<dbReference type="EMBL" id="ASRV01000167">
    <property type="protein sequence ID" value="EOR21035.1"/>
    <property type="molecule type" value="Genomic_DNA"/>
</dbReference>
<evidence type="ECO:0000259" key="5">
    <source>
        <dbReference type="PROSITE" id="PS51094"/>
    </source>
</evidence>
<feature type="domain" description="PTS EIIA type-2" evidence="5">
    <location>
        <begin position="544"/>
        <end position="687"/>
    </location>
</feature>
<dbReference type="InterPro" id="IPR036388">
    <property type="entry name" value="WH-like_DNA-bd_sf"/>
</dbReference>
<dbReference type="InterPro" id="IPR016152">
    <property type="entry name" value="PTrfase/Anion_transptr"/>
</dbReference>
<dbReference type="InterPro" id="IPR011608">
    <property type="entry name" value="PRD"/>
</dbReference>
<dbReference type="SUPFAM" id="SSF63520">
    <property type="entry name" value="PTS-regulatory domain, PRD"/>
    <property type="match status" value="1"/>
</dbReference>
<dbReference type="InterPro" id="IPR036095">
    <property type="entry name" value="PTS_EIIB-like_sf"/>
</dbReference>
<evidence type="ECO:0000313" key="8">
    <source>
        <dbReference type="EMBL" id="EOR21035.1"/>
    </source>
</evidence>
<evidence type="ECO:0000313" key="9">
    <source>
        <dbReference type="Proteomes" id="UP000013988"/>
    </source>
</evidence>
<dbReference type="InterPro" id="IPR013011">
    <property type="entry name" value="PTS_EIIB_2"/>
</dbReference>
<protein>
    <submittedName>
        <fullName evidence="8">MtlR family PTS modulated transcriptional regulator</fullName>
    </submittedName>
</protein>
<dbReference type="Pfam" id="PF08279">
    <property type="entry name" value="HTH_11"/>
    <property type="match status" value="1"/>
</dbReference>
<evidence type="ECO:0000259" key="7">
    <source>
        <dbReference type="PROSITE" id="PS51372"/>
    </source>
</evidence>
<dbReference type="SUPFAM" id="SSF55804">
    <property type="entry name" value="Phoshotransferase/anion transport protein"/>
    <property type="match status" value="1"/>
</dbReference>
<dbReference type="Gene3D" id="3.40.50.2300">
    <property type="match status" value="1"/>
</dbReference>
<dbReference type="InterPro" id="IPR050661">
    <property type="entry name" value="BglG_antiterminators"/>
</dbReference>
<organism evidence="8 9">
    <name type="scientific">Clostridium sartagoforme AAU1</name>
    <dbReference type="NCBI Taxonomy" id="1202534"/>
    <lineage>
        <taxon>Bacteria</taxon>
        <taxon>Bacillati</taxon>
        <taxon>Bacillota</taxon>
        <taxon>Clostridia</taxon>
        <taxon>Eubacteriales</taxon>
        <taxon>Clostridiaceae</taxon>
        <taxon>Clostridium</taxon>
    </lineage>
</organism>
<dbReference type="Gene3D" id="3.40.930.10">
    <property type="entry name" value="Mannitol-specific EII, Chain A"/>
    <property type="match status" value="1"/>
</dbReference>
<comment type="caution">
    <text evidence="8">The sequence shown here is derived from an EMBL/GenBank/DDBJ whole genome shotgun (WGS) entry which is preliminary data.</text>
</comment>
<dbReference type="GO" id="GO:0009401">
    <property type="term" value="P:phosphoenolpyruvate-dependent sugar phosphotransferase system"/>
    <property type="evidence" value="ECO:0007669"/>
    <property type="project" value="InterPro"/>
</dbReference>
<dbReference type="PANTHER" id="PTHR30185">
    <property type="entry name" value="CRYPTIC BETA-GLUCOSIDE BGL OPERON ANTITERMINATOR"/>
    <property type="match status" value="1"/>
</dbReference>
<dbReference type="Proteomes" id="UP000013988">
    <property type="component" value="Unassembled WGS sequence"/>
</dbReference>
<keyword evidence="4" id="KW-0804">Transcription</keyword>
<dbReference type="CDD" id="cd05568">
    <property type="entry name" value="PTS_IIB_bgl_like"/>
    <property type="match status" value="1"/>
</dbReference>
<proteinExistence type="predicted"/>
<evidence type="ECO:0000256" key="3">
    <source>
        <dbReference type="ARBA" id="ARBA00023015"/>
    </source>
</evidence>
<dbReference type="RefSeq" id="WP_016208209.1">
    <property type="nucleotide sequence ID" value="NZ_ASRV01000167.1"/>
</dbReference>
<name>R9BWD3_9CLOT</name>
<feature type="domain" description="PTS EIIB type-2" evidence="6">
    <location>
        <begin position="412"/>
        <end position="503"/>
    </location>
</feature>
<dbReference type="PROSITE" id="PS51094">
    <property type="entry name" value="PTS_EIIA_TYPE_2"/>
    <property type="match status" value="1"/>
</dbReference>